<evidence type="ECO:0000256" key="1">
    <source>
        <dbReference type="SAM" id="MobiDB-lite"/>
    </source>
</evidence>
<gene>
    <name evidence="2" type="ORF">LTR24_000359</name>
</gene>
<feature type="compositionally biased region" description="Basic and acidic residues" evidence="1">
    <location>
        <begin position="17"/>
        <end position="26"/>
    </location>
</feature>
<keyword evidence="3" id="KW-1185">Reference proteome</keyword>
<feature type="region of interest" description="Disordered" evidence="1">
    <location>
        <begin position="1"/>
        <end position="26"/>
    </location>
</feature>
<sequence>MANRPSSELFLPKSSARRHEDESIEHEIVTRINQRSSKSPDATRRQTLASLVEQKWTDLHAGEVSAQAQEHSRNLTPNNDRSITPMGRSNQVSTYLLDATPSPSWVKSAKHNLRETSQTRATLTQKAADLYATASGIIPPYLSARLTELGALDEEDDNPQFPLGLDPSEQIDQVKFFLMQLGRVLDRLSDRRGGED</sequence>
<organism evidence="2 3">
    <name type="scientific">Lithohypha guttulata</name>
    <dbReference type="NCBI Taxonomy" id="1690604"/>
    <lineage>
        <taxon>Eukaryota</taxon>
        <taxon>Fungi</taxon>
        <taxon>Dikarya</taxon>
        <taxon>Ascomycota</taxon>
        <taxon>Pezizomycotina</taxon>
        <taxon>Eurotiomycetes</taxon>
        <taxon>Chaetothyriomycetidae</taxon>
        <taxon>Chaetothyriales</taxon>
        <taxon>Trichomeriaceae</taxon>
        <taxon>Lithohypha</taxon>
    </lineage>
</organism>
<proteinExistence type="predicted"/>
<evidence type="ECO:0000313" key="2">
    <source>
        <dbReference type="EMBL" id="KAK5102128.1"/>
    </source>
</evidence>
<feature type="compositionally biased region" description="Polar residues" evidence="1">
    <location>
        <begin position="66"/>
        <end position="87"/>
    </location>
</feature>
<protein>
    <submittedName>
        <fullName evidence="2">Uncharacterized protein</fullName>
    </submittedName>
</protein>
<name>A0ABR0KNK6_9EURO</name>
<reference evidence="2 3" key="1">
    <citation type="submission" date="2023-08" db="EMBL/GenBank/DDBJ databases">
        <title>Black Yeasts Isolated from many extreme environments.</title>
        <authorList>
            <person name="Coleine C."/>
            <person name="Stajich J.E."/>
            <person name="Selbmann L."/>
        </authorList>
    </citation>
    <scope>NUCLEOTIDE SEQUENCE [LARGE SCALE GENOMIC DNA]</scope>
    <source>
        <strain evidence="2 3">CCFEE 5885</strain>
    </source>
</reference>
<feature type="region of interest" description="Disordered" evidence="1">
    <location>
        <begin position="64"/>
        <end position="87"/>
    </location>
</feature>
<dbReference type="EMBL" id="JAVRRG010000003">
    <property type="protein sequence ID" value="KAK5102128.1"/>
    <property type="molecule type" value="Genomic_DNA"/>
</dbReference>
<comment type="caution">
    <text evidence="2">The sequence shown here is derived from an EMBL/GenBank/DDBJ whole genome shotgun (WGS) entry which is preliminary data.</text>
</comment>
<dbReference type="Proteomes" id="UP001345013">
    <property type="component" value="Unassembled WGS sequence"/>
</dbReference>
<accession>A0ABR0KNK6</accession>
<evidence type="ECO:0000313" key="3">
    <source>
        <dbReference type="Proteomes" id="UP001345013"/>
    </source>
</evidence>